<accession>A0ABT6GI78</accession>
<gene>
    <name evidence="2" type="ORF">P7680_22180</name>
</gene>
<dbReference type="Pfam" id="PF12146">
    <property type="entry name" value="Hydrolase_4"/>
    <property type="match status" value="1"/>
</dbReference>
<dbReference type="Gene3D" id="3.40.50.1820">
    <property type="entry name" value="alpha/beta hydrolase"/>
    <property type="match status" value="1"/>
</dbReference>
<evidence type="ECO:0000259" key="1">
    <source>
        <dbReference type="Pfam" id="PF12146"/>
    </source>
</evidence>
<sequence length="319" mass="35636">MNLHSGSSYLRPDGNLTFDVESFVAPDGVTLRVGVMAPADPVGYVLVLQGRGEFIERYHEAALDLAARGYGTVTFDFRGHGGSTRFGGDRAMGYIRDVAHYVADTRHVIEYVKDRHGIEFKTVLTHSTGGLVAMIMMLDQPDLWRNAIMIAPFFGLAGPRLFVQAARVLSRGMSGSGFDKRYLPGQRNHDPVAAFDPQNVLTSDMTRYQSNLALLKGNPDFVVGGTSAGWLDACFRAQETVTRYLREDDSFHRLPPITMVLAGDDQVVSNKTTEFLFAGKPNITIKEIPEARHEILQERDLFRDQFWQAFDQHMAHHNT</sequence>
<evidence type="ECO:0000313" key="2">
    <source>
        <dbReference type="EMBL" id="MDG4721725.1"/>
    </source>
</evidence>
<protein>
    <submittedName>
        <fullName evidence="2">Alpha/beta hydrolase</fullName>
    </submittedName>
</protein>
<reference evidence="2 3" key="1">
    <citation type="submission" date="2023-03" db="EMBL/GenBank/DDBJ databases">
        <title>Strain FZY0004 represents a novel species in the genus Thalassospira isolated from seawater.</title>
        <authorList>
            <person name="Fu Z.-Y."/>
        </authorList>
    </citation>
    <scope>NUCLEOTIDE SEQUENCE [LARGE SCALE GENOMIC DNA]</scope>
    <source>
        <strain evidence="2 3">FZY0004</strain>
    </source>
</reference>
<keyword evidence="3" id="KW-1185">Reference proteome</keyword>
<dbReference type="InterPro" id="IPR051044">
    <property type="entry name" value="MAG_DAG_Lipase"/>
</dbReference>
<dbReference type="PANTHER" id="PTHR11614">
    <property type="entry name" value="PHOSPHOLIPASE-RELATED"/>
    <property type="match status" value="1"/>
</dbReference>
<evidence type="ECO:0000313" key="3">
    <source>
        <dbReference type="Proteomes" id="UP001529180"/>
    </source>
</evidence>
<dbReference type="SUPFAM" id="SSF53474">
    <property type="entry name" value="alpha/beta-Hydrolases"/>
    <property type="match status" value="1"/>
</dbReference>
<organism evidence="2 3">
    <name type="scientific">Thalassospira aquimaris</name>
    <dbReference type="NCBI Taxonomy" id="3037796"/>
    <lineage>
        <taxon>Bacteria</taxon>
        <taxon>Pseudomonadati</taxon>
        <taxon>Pseudomonadota</taxon>
        <taxon>Alphaproteobacteria</taxon>
        <taxon>Rhodospirillales</taxon>
        <taxon>Thalassospiraceae</taxon>
        <taxon>Thalassospira</taxon>
    </lineage>
</organism>
<dbReference type="EMBL" id="JARSBO010000016">
    <property type="protein sequence ID" value="MDG4721725.1"/>
    <property type="molecule type" value="Genomic_DNA"/>
</dbReference>
<keyword evidence="2" id="KW-0378">Hydrolase</keyword>
<dbReference type="Proteomes" id="UP001529180">
    <property type="component" value="Unassembled WGS sequence"/>
</dbReference>
<dbReference type="GO" id="GO:0016787">
    <property type="term" value="F:hydrolase activity"/>
    <property type="evidence" value="ECO:0007669"/>
    <property type="project" value="UniProtKB-KW"/>
</dbReference>
<dbReference type="InterPro" id="IPR029058">
    <property type="entry name" value="AB_hydrolase_fold"/>
</dbReference>
<feature type="domain" description="Serine aminopeptidase S33" evidence="1">
    <location>
        <begin position="40"/>
        <end position="300"/>
    </location>
</feature>
<name>A0ABT6GI78_9PROT</name>
<proteinExistence type="predicted"/>
<dbReference type="RefSeq" id="WP_258548055.1">
    <property type="nucleotide sequence ID" value="NZ_JARSBO010000016.1"/>
</dbReference>
<comment type="caution">
    <text evidence="2">The sequence shown here is derived from an EMBL/GenBank/DDBJ whole genome shotgun (WGS) entry which is preliminary data.</text>
</comment>
<dbReference type="InterPro" id="IPR022742">
    <property type="entry name" value="Hydrolase_4"/>
</dbReference>